<dbReference type="Gene3D" id="3.10.180.10">
    <property type="entry name" value="2,3-Dihydroxybiphenyl 1,2-Dioxygenase, domain 1"/>
    <property type="match status" value="1"/>
</dbReference>
<sequence>MHDIGWTHVALTTRDLDRSAEFYERYGGMHRIHERDDPETGGRVAWMTDARRAFVLVIIQLAGDPGRLSGLTHLGVGCESRDHVDAQCERARREGRVVEGPRDSGYPVGYWAFIRDPDGNNLELSFGQEIGTVLASRSE</sequence>
<dbReference type="EMBL" id="CP089984">
    <property type="protein sequence ID" value="WXB15015.1"/>
    <property type="molecule type" value="Genomic_DNA"/>
</dbReference>
<evidence type="ECO:0000313" key="2">
    <source>
        <dbReference type="EMBL" id="WXB15015.1"/>
    </source>
</evidence>
<dbReference type="PROSITE" id="PS51819">
    <property type="entry name" value="VOC"/>
    <property type="match status" value="1"/>
</dbReference>
<gene>
    <name evidence="2" type="ORF">LZC94_45255</name>
</gene>
<dbReference type="PANTHER" id="PTHR36113:SF3">
    <property type="entry name" value="SLL5075 PROTEIN"/>
    <property type="match status" value="1"/>
</dbReference>
<dbReference type="InterPro" id="IPR051332">
    <property type="entry name" value="Fosfomycin_Res_Enzymes"/>
</dbReference>
<evidence type="ECO:0000313" key="3">
    <source>
        <dbReference type="Proteomes" id="UP001370348"/>
    </source>
</evidence>
<keyword evidence="3" id="KW-1185">Reference proteome</keyword>
<reference evidence="2 3" key="1">
    <citation type="submission" date="2021-12" db="EMBL/GenBank/DDBJ databases">
        <title>Discovery of the Pendulisporaceae a myxobacterial family with distinct sporulation behavior and unique specialized metabolism.</title>
        <authorList>
            <person name="Garcia R."/>
            <person name="Popoff A."/>
            <person name="Bader C.D."/>
            <person name="Loehr J."/>
            <person name="Walesch S."/>
            <person name="Walt C."/>
            <person name="Boldt J."/>
            <person name="Bunk B."/>
            <person name="Haeckl F.J.F.P.J."/>
            <person name="Gunesch A.P."/>
            <person name="Birkelbach J."/>
            <person name="Nuebel U."/>
            <person name="Pietschmann T."/>
            <person name="Bach T."/>
            <person name="Mueller R."/>
        </authorList>
    </citation>
    <scope>NUCLEOTIDE SEQUENCE [LARGE SCALE GENOMIC DNA]</scope>
    <source>
        <strain evidence="2 3">MSr11954</strain>
    </source>
</reference>
<evidence type="ECO:0000259" key="1">
    <source>
        <dbReference type="PROSITE" id="PS51819"/>
    </source>
</evidence>
<name>A0ABZ2M0X9_9BACT</name>
<dbReference type="PANTHER" id="PTHR36113">
    <property type="entry name" value="LYASE, PUTATIVE-RELATED-RELATED"/>
    <property type="match status" value="1"/>
</dbReference>
<dbReference type="Proteomes" id="UP001370348">
    <property type="component" value="Chromosome"/>
</dbReference>
<dbReference type="InterPro" id="IPR004360">
    <property type="entry name" value="Glyas_Fos-R_dOase_dom"/>
</dbReference>
<dbReference type="RefSeq" id="WP_394824638.1">
    <property type="nucleotide sequence ID" value="NZ_CP089984.1"/>
</dbReference>
<accession>A0ABZ2M0X9</accession>
<protein>
    <submittedName>
        <fullName evidence="2">VOC family protein</fullName>
    </submittedName>
</protein>
<organism evidence="2 3">
    <name type="scientific">Pendulispora albinea</name>
    <dbReference type="NCBI Taxonomy" id="2741071"/>
    <lineage>
        <taxon>Bacteria</taxon>
        <taxon>Pseudomonadati</taxon>
        <taxon>Myxococcota</taxon>
        <taxon>Myxococcia</taxon>
        <taxon>Myxococcales</taxon>
        <taxon>Sorangiineae</taxon>
        <taxon>Pendulisporaceae</taxon>
        <taxon>Pendulispora</taxon>
    </lineage>
</organism>
<dbReference type="CDD" id="cd06587">
    <property type="entry name" value="VOC"/>
    <property type="match status" value="1"/>
</dbReference>
<dbReference type="Pfam" id="PF00903">
    <property type="entry name" value="Glyoxalase"/>
    <property type="match status" value="1"/>
</dbReference>
<proteinExistence type="predicted"/>
<feature type="domain" description="VOC" evidence="1">
    <location>
        <begin position="5"/>
        <end position="127"/>
    </location>
</feature>
<dbReference type="InterPro" id="IPR037523">
    <property type="entry name" value="VOC_core"/>
</dbReference>
<dbReference type="InterPro" id="IPR029068">
    <property type="entry name" value="Glyas_Bleomycin-R_OHBP_Dase"/>
</dbReference>
<dbReference type="SUPFAM" id="SSF54593">
    <property type="entry name" value="Glyoxalase/Bleomycin resistance protein/Dihydroxybiphenyl dioxygenase"/>
    <property type="match status" value="1"/>
</dbReference>